<dbReference type="AlphaFoldDB" id="A0A4R3PQ52"/>
<comment type="caution">
    <text evidence="2">The sequence shown here is derived from an EMBL/GenBank/DDBJ whole genome shotgun (WGS) entry which is preliminary data.</text>
</comment>
<dbReference type="GO" id="GO:0003677">
    <property type="term" value="F:DNA binding"/>
    <property type="evidence" value="ECO:0007669"/>
    <property type="project" value="UniProtKB-KW"/>
</dbReference>
<keyword evidence="2" id="KW-0238">DNA-binding</keyword>
<proteinExistence type="predicted"/>
<protein>
    <submittedName>
        <fullName evidence="2">Homeodomain-containing protein</fullName>
    </submittedName>
</protein>
<dbReference type="Proteomes" id="UP000294576">
    <property type="component" value="Unassembled WGS sequence"/>
</dbReference>
<feature type="region of interest" description="Disordered" evidence="1">
    <location>
        <begin position="257"/>
        <end position="304"/>
    </location>
</feature>
<accession>A0A4R3PQ52</accession>
<dbReference type="Pfam" id="PF13565">
    <property type="entry name" value="HTH_32"/>
    <property type="match status" value="1"/>
</dbReference>
<gene>
    <name evidence="2" type="ORF">EV132_1524</name>
</gene>
<evidence type="ECO:0000256" key="1">
    <source>
        <dbReference type="SAM" id="MobiDB-lite"/>
    </source>
</evidence>
<dbReference type="InterPro" id="IPR009057">
    <property type="entry name" value="Homeodomain-like_sf"/>
</dbReference>
<sequence>MPWNLLLPGAGISCPAALSAVANSGEYDCISDRSKNVSQLLVTTAGFSTFVVQRYRMRTGIRFDVAAADRARLEAIVAAPTSAQKRVWRARITLMSGDGSGTVAIMDATGKSKTWVWRWQERFMTEGVDGLLHDKSRPPGIAPVDGELVERIVALTLETPQQEATHWTVRAMAKAVGIAASSVVKIWHEHSLAPHRWCSFKLSNDKAFAEKLHDVVGLYVSPPAHAFVLSVDEKSQIQALDRTQPGLPLKKWRAGTMTHDHKRHGTTCRPQYPRRLGDRSKHAASPASEVHPFSQRHRGGVAKG</sequence>
<evidence type="ECO:0000313" key="3">
    <source>
        <dbReference type="Proteomes" id="UP000294576"/>
    </source>
</evidence>
<reference evidence="2 3" key="1">
    <citation type="submission" date="2019-03" db="EMBL/GenBank/DDBJ databases">
        <title>Genomic Encyclopedia of Type Strains, Phase IV (KMG-V): Genome sequencing to study the core and pangenomes of soil and plant-associated prokaryotes.</title>
        <authorList>
            <person name="Whitman W."/>
        </authorList>
    </citation>
    <scope>NUCLEOTIDE SEQUENCE [LARGE SCALE GENOMIC DNA]</scope>
    <source>
        <strain evidence="2 3">Hc14</strain>
    </source>
</reference>
<dbReference type="SUPFAM" id="SSF46689">
    <property type="entry name" value="Homeodomain-like"/>
    <property type="match status" value="1"/>
</dbReference>
<feature type="compositionally biased region" description="Basic residues" evidence="1">
    <location>
        <begin position="294"/>
        <end position="304"/>
    </location>
</feature>
<name>A0A4R3PQ52_RHISU</name>
<dbReference type="EMBL" id="SMBH01000052">
    <property type="protein sequence ID" value="TCU02930.1"/>
    <property type="molecule type" value="Genomic_DNA"/>
</dbReference>
<dbReference type="NCBIfam" id="NF033545">
    <property type="entry name" value="transpos_IS630"/>
    <property type="match status" value="1"/>
</dbReference>
<organism evidence="2 3">
    <name type="scientific">Rhizobium sullae</name>
    <name type="common">Rhizobium hedysari</name>
    <dbReference type="NCBI Taxonomy" id="50338"/>
    <lineage>
        <taxon>Bacteria</taxon>
        <taxon>Pseudomonadati</taxon>
        <taxon>Pseudomonadota</taxon>
        <taxon>Alphaproteobacteria</taxon>
        <taxon>Hyphomicrobiales</taxon>
        <taxon>Rhizobiaceae</taxon>
        <taxon>Rhizobium/Agrobacterium group</taxon>
        <taxon>Rhizobium</taxon>
    </lineage>
</organism>
<evidence type="ECO:0000313" key="2">
    <source>
        <dbReference type="EMBL" id="TCU02930.1"/>
    </source>
</evidence>
<dbReference type="InterPro" id="IPR047655">
    <property type="entry name" value="Transpos_IS630-like"/>
</dbReference>
<keyword evidence="2" id="KW-0371">Homeobox</keyword>